<evidence type="ECO:0000256" key="8">
    <source>
        <dbReference type="ARBA" id="ARBA00023136"/>
    </source>
</evidence>
<evidence type="ECO:0000256" key="3">
    <source>
        <dbReference type="ARBA" id="ARBA00022475"/>
    </source>
</evidence>
<feature type="transmembrane region" description="Helical" evidence="9">
    <location>
        <begin position="1332"/>
        <end position="1349"/>
    </location>
</feature>
<dbReference type="NCBIfam" id="TIGR00966">
    <property type="entry name" value="transloc_SecF"/>
    <property type="match status" value="1"/>
</dbReference>
<keyword evidence="10" id="KW-0175">Coiled coil</keyword>
<comment type="function">
    <text evidence="9">Part of the Sec protein translocase complex. Interacts with the SecYEG preprotein conducting channel. SecDF uses the proton motive force (PMF) to complete protein translocation after the ATP-dependent function of SecA.</text>
</comment>
<dbReference type="RefSeq" id="WP_215216768.1">
    <property type="nucleotide sequence ID" value="NZ_CP075587.1"/>
</dbReference>
<accession>A0ABX8UZ50</accession>
<dbReference type="SUPFAM" id="SSF82866">
    <property type="entry name" value="Multidrug efflux transporter AcrB transmembrane domain"/>
    <property type="match status" value="2"/>
</dbReference>
<comment type="subcellular location">
    <subcellularLocation>
        <location evidence="1 9">Cell membrane</location>
        <topology evidence="1 9">Multi-pass membrane protein</topology>
    </subcellularLocation>
</comment>
<dbReference type="InterPro" id="IPR005791">
    <property type="entry name" value="SecD"/>
</dbReference>
<dbReference type="Pfam" id="PF02355">
    <property type="entry name" value="SecD_SecF_C"/>
    <property type="match status" value="2"/>
</dbReference>
<feature type="transmembrane region" description="Helical" evidence="9">
    <location>
        <begin position="1048"/>
        <end position="1072"/>
    </location>
</feature>
<dbReference type="NCBIfam" id="TIGR01129">
    <property type="entry name" value="secD"/>
    <property type="match status" value="1"/>
</dbReference>
<evidence type="ECO:0000256" key="2">
    <source>
        <dbReference type="ARBA" id="ARBA00022448"/>
    </source>
</evidence>
<gene>
    <name evidence="9" type="primary">secF</name>
    <name evidence="13" type="ORF">RHABOEDO_000366</name>
</gene>
<dbReference type="PANTHER" id="PTHR30081">
    <property type="entry name" value="PROTEIN-EXPORT MEMBRANE PROTEIN SEC"/>
    <property type="match status" value="1"/>
</dbReference>
<feature type="domain" description="SecDF P1 head subdomain" evidence="12">
    <location>
        <begin position="854"/>
        <end position="978"/>
    </location>
</feature>
<dbReference type="EMBL" id="CP075587">
    <property type="protein sequence ID" value="QYF48243.1"/>
    <property type="molecule type" value="Genomic_DNA"/>
</dbReference>
<dbReference type="InterPro" id="IPR055344">
    <property type="entry name" value="SecD_SecF_C_bact"/>
</dbReference>
<feature type="transmembrane region" description="Helical" evidence="9">
    <location>
        <begin position="1127"/>
        <end position="1148"/>
    </location>
</feature>
<keyword evidence="5 9" id="KW-0653">Protein transport</keyword>
<dbReference type="Gene3D" id="3.30.70.3220">
    <property type="match status" value="1"/>
</dbReference>
<feature type="transmembrane region" description="Helical" evidence="9">
    <location>
        <begin position="1093"/>
        <end position="1115"/>
    </location>
</feature>
<keyword evidence="7 9" id="KW-0811">Translocation</keyword>
<evidence type="ECO:0000256" key="9">
    <source>
        <dbReference type="HAMAP-Rule" id="MF_01464"/>
    </source>
</evidence>
<evidence type="ECO:0000256" key="5">
    <source>
        <dbReference type="ARBA" id="ARBA00022927"/>
    </source>
</evidence>
<dbReference type="InterPro" id="IPR005665">
    <property type="entry name" value="SecF_bac"/>
</dbReference>
<dbReference type="Proteomes" id="UP000826014">
    <property type="component" value="Chromosome"/>
</dbReference>
<evidence type="ECO:0000313" key="13">
    <source>
        <dbReference type="EMBL" id="QYF48243.1"/>
    </source>
</evidence>
<keyword evidence="8 9" id="KW-0472">Membrane</keyword>
<evidence type="ECO:0000259" key="12">
    <source>
        <dbReference type="Pfam" id="PF22599"/>
    </source>
</evidence>
<feature type="transmembrane region" description="Helical" evidence="9">
    <location>
        <begin position="1176"/>
        <end position="1196"/>
    </location>
</feature>
<feature type="transmembrane region" description="Helical" evidence="9">
    <location>
        <begin position="1024"/>
        <end position="1042"/>
    </location>
</feature>
<feature type="domain" description="Protein export membrane protein SecD/SecF C-terminal" evidence="11">
    <location>
        <begin position="982"/>
        <end position="1150"/>
    </location>
</feature>
<dbReference type="HAMAP" id="MF_01464_B">
    <property type="entry name" value="SecF_B"/>
    <property type="match status" value="1"/>
</dbReference>
<feature type="transmembrane region" description="Helical" evidence="9">
    <location>
        <begin position="9"/>
        <end position="30"/>
    </location>
</feature>
<comment type="subunit">
    <text evidence="9">Forms a complex with SecD. Part of the essential Sec protein translocation apparatus which comprises SecA, SecYEG and auxiliary proteins SecDF. Other proteins may also be involved.</text>
</comment>
<comment type="caution">
    <text evidence="9">Lacks conserved residue(s) required for the propagation of feature annotation.</text>
</comment>
<dbReference type="PANTHER" id="PTHR30081:SF1">
    <property type="entry name" value="PROTEIN TRANSLOCASE SUBUNIT SECD"/>
    <property type="match status" value="1"/>
</dbReference>
<dbReference type="InterPro" id="IPR022813">
    <property type="entry name" value="SecD/SecF_arch_bac"/>
</dbReference>
<keyword evidence="2 9" id="KW-0813">Transport</keyword>
<keyword evidence="3 9" id="KW-1003">Cell membrane</keyword>
<evidence type="ECO:0000256" key="7">
    <source>
        <dbReference type="ARBA" id="ARBA00023010"/>
    </source>
</evidence>
<proteinExistence type="inferred from homology"/>
<keyword evidence="6 9" id="KW-1133">Transmembrane helix</keyword>
<comment type="similarity">
    <text evidence="9">Belongs to the SecD/SecF family. SecF subfamily.</text>
</comment>
<evidence type="ECO:0000259" key="11">
    <source>
        <dbReference type="Pfam" id="PF02355"/>
    </source>
</evidence>
<dbReference type="InterPro" id="IPR022645">
    <property type="entry name" value="SecD/SecF_bac"/>
</dbReference>
<feature type="transmembrane region" description="Helical" evidence="9">
    <location>
        <begin position="1356"/>
        <end position="1378"/>
    </location>
</feature>
<evidence type="ECO:0000256" key="6">
    <source>
        <dbReference type="ARBA" id="ARBA00022989"/>
    </source>
</evidence>
<dbReference type="InterPro" id="IPR048634">
    <property type="entry name" value="SecD_SecF_C"/>
</dbReference>
<dbReference type="InterPro" id="IPR054384">
    <property type="entry name" value="SecDF_P1_head"/>
</dbReference>
<dbReference type="PRINTS" id="PR01755">
    <property type="entry name" value="SECFTRNLCASE"/>
</dbReference>
<feature type="transmembrane region" description="Helical" evidence="9">
    <location>
        <begin position="1430"/>
        <end position="1455"/>
    </location>
</feature>
<feature type="coiled-coil region" evidence="10">
    <location>
        <begin position="245"/>
        <end position="283"/>
    </location>
</feature>
<reference evidence="13 14" key="1">
    <citation type="journal article" date="2022" name="bioRxiv">
        <title>Ecology and evolution of chlamydial symbionts of arthropods.</title>
        <authorList>
            <person name="Halter T."/>
            <person name="Koestlbacher S."/>
            <person name="Collingro A."/>
            <person name="Sixt B.S."/>
            <person name="Toenshoff E.R."/>
            <person name="Hendrickx F."/>
            <person name="Kostanjsek R."/>
            <person name="Horn M."/>
        </authorList>
    </citation>
    <scope>NUCLEOTIDE SEQUENCE [LARGE SCALE GENOMIC DNA]</scope>
    <source>
        <strain evidence="13">W744xW776</strain>
    </source>
</reference>
<dbReference type="NCBIfam" id="TIGR00916">
    <property type="entry name" value="2A0604s01"/>
    <property type="match status" value="1"/>
</dbReference>
<protein>
    <recommendedName>
        <fullName evidence="9">Protein-export membrane protein SecF</fullName>
    </recommendedName>
</protein>
<evidence type="ECO:0000256" key="1">
    <source>
        <dbReference type="ARBA" id="ARBA00004651"/>
    </source>
</evidence>
<evidence type="ECO:0000256" key="4">
    <source>
        <dbReference type="ARBA" id="ARBA00022692"/>
    </source>
</evidence>
<evidence type="ECO:0000313" key="14">
    <source>
        <dbReference type="Proteomes" id="UP000826014"/>
    </source>
</evidence>
<sequence length="1506" mass="170683">MKKQKKWQLYLLFIVIALTVYNILPTVFYYTKPLHQPIEGKKAEQIAVSISERVNQLEEEAEKWLYSFCNLLEVKPQAIALDARQPQLITVSFKNTEEANLFRTYLPRAGQLIPFLPAQLFLHEDTDTNSRTVIVQRRIPIHFDAHTYYQFSHKLDSLGKPTPFYEKIVQDRALQIASSIAGSTQNALYLQNALKQTGAIQEDQFVQIAKNILSFTNVYGESSLITERYFASFTQCNLDDRRGFMQSWIQSLDALQTKLVKEKEQLQNKRAQAEKTAIFLTTLEQQRLESLSDKTQTLKQATQAIKKHLDLFVKAKNPLAYEDLQKNLTQDHNTQIIALKGYNPFIKSISIDFSQEKIFLDLYEDVEAMREKSLPPSHLADQADQLMYNEIAFIARSADEIISPFQGRFEITLNQLSDSKSFLAMNLGQIAHKMSSQVKETLLRFWHPIHPDLQRNALPIYDYDTYKTLPLAEQKLALVVYAPASYDAAPVPGFRSHSIYVVAKGMDKILSRLQNEGQSAQTNQFIQDFNQLREILQKSGFVDYSTAGYAFDPEFSQDLIFEQENYYQTLMKSTRENFKVSGTKRFAILEFTNLEQRLLTENKILNQMHEDLLKWRDDYFAAQNQARGVNKYDVPKPVHNIYWNNFCLSLKKYFRGDDRKILHWGLDLSGGKTVQLELIDRNGKTVVDPIDIKQGINELYARINKMGVSEVNIRQEGNTIALDFPGAQGLSASDLIKSSSMYFQIVNEKFSPNNPELADATQKFLQEIWNEAVVTNCKDIEDIHLIASKHLYGDSLDSELVQPRSEAAKTLYENGLRFVLSGSINSNFNETYSKIAMLRGSDFTSWNGQTHPLLIVFRNFALEGSNLENIHASYDPSKGNFLAFSVKGAFTDKSGNKQYPRDNLLAWTSQFSKEKIQGTAREAFSAGRGWRMAVILNGSIISSPTLDSELKDSGMITGSFTQREISQLEADLKAGSLSFTPHILAEKNVSPELGAKERIQGIIATMIALCLVIAAMVSYYRFGGMIASIAVIFNLLILWATLQNLQATLSLAGIAGIILTVGMAVDANVLVFERIREEFQTTGRIAMAIHVGYRKAFSAILDSNVTTIIAALVLLNFDSGPIKAFAITMIIGIISSMFTALFMTRFFFSKWVENPNHKKLNMLNWFKTKDFNFFKYAKPALFLSFCVILIGSFMLVTQRNTIFGMDFRGGYALTVELTPNTENNYRQSIEKALINAGATSNEIQIRELTPNNQARIFLSKSLQEEGHPFANLPFEYTLKESNYPYQTNPKIVWVVQSLEKSGLVLTLSSLQSLNKQWTEVSGQLSDTMRNNALIGISIAMLCILIYITIRFEFNYAISAILCLAHDLFFTLAAIAILHRLHVPIQIDLNTIAALMTIIGYSLNDTIIVFDRIREDMQFMRKMSLIDIMNHSLNVTLSRTLMTSGTTLLVLVPLLFLGGSTLFGFSLVMVIGVIFGTLSSLFIAAPLMKFFCERELQKLSKMKLNER</sequence>
<dbReference type="Pfam" id="PF22599">
    <property type="entry name" value="SecDF_P1_head"/>
    <property type="match status" value="1"/>
</dbReference>
<feature type="transmembrane region" description="Helical" evidence="9">
    <location>
        <begin position="1461"/>
        <end position="1491"/>
    </location>
</feature>
<name>A0ABX8UZ50_9BACT</name>
<organism evidence="13 14">
    <name type="scientific">Candidatus Rhabdochlamydia oedothoracis</name>
    <dbReference type="NCBI Taxonomy" id="2720720"/>
    <lineage>
        <taxon>Bacteria</taxon>
        <taxon>Pseudomonadati</taxon>
        <taxon>Chlamydiota</taxon>
        <taxon>Chlamydiia</taxon>
        <taxon>Parachlamydiales</taxon>
        <taxon>Candidatus Rhabdochlamydiaceae</taxon>
        <taxon>Candidatus Rhabdochlamydia</taxon>
    </lineage>
</organism>
<feature type="transmembrane region" description="Helical" evidence="9">
    <location>
        <begin position="999"/>
        <end position="1017"/>
    </location>
</feature>
<feature type="domain" description="Protein export membrane protein SecD/SecF C-terminal" evidence="11">
    <location>
        <begin position="1313"/>
        <end position="1491"/>
    </location>
</feature>
<feature type="transmembrane region" description="Helical" evidence="9">
    <location>
        <begin position="1390"/>
        <end position="1409"/>
    </location>
</feature>
<evidence type="ECO:0000256" key="10">
    <source>
        <dbReference type="SAM" id="Coils"/>
    </source>
</evidence>
<dbReference type="Gene3D" id="3.30.1360.200">
    <property type="match status" value="1"/>
</dbReference>
<keyword evidence="14" id="KW-1185">Reference proteome</keyword>
<keyword evidence="4 9" id="KW-0812">Transmembrane</keyword>
<dbReference type="Gene3D" id="1.20.1640.10">
    <property type="entry name" value="Multidrug efflux transporter AcrB transmembrane domain"/>
    <property type="match status" value="2"/>
</dbReference>